<evidence type="ECO:0000259" key="11">
    <source>
        <dbReference type="SMART" id="SM00199"/>
    </source>
</evidence>
<dbReference type="InterPro" id="IPR016053">
    <property type="entry name" value="Haem_Oase-like"/>
</dbReference>
<dbReference type="InterPro" id="IPR016084">
    <property type="entry name" value="Haem_Oase-like_multi-hlx"/>
</dbReference>
<dbReference type="GO" id="GO:0042167">
    <property type="term" value="P:heme catabolic process"/>
    <property type="evidence" value="ECO:0007669"/>
    <property type="project" value="TreeGrafter"/>
</dbReference>
<dbReference type="Gene3D" id="1.20.910.10">
    <property type="entry name" value="Heme oxygenase-like"/>
    <property type="match status" value="1"/>
</dbReference>
<keyword evidence="4" id="KW-0202">Cytokine</keyword>
<evidence type="ECO:0000256" key="7">
    <source>
        <dbReference type="ARBA" id="ARBA00023002"/>
    </source>
</evidence>
<evidence type="ECO:0000256" key="1">
    <source>
        <dbReference type="ARBA" id="ARBA00006134"/>
    </source>
</evidence>
<dbReference type="GO" id="GO:0008009">
    <property type="term" value="F:chemokine activity"/>
    <property type="evidence" value="ECO:0007669"/>
    <property type="project" value="InterPro"/>
</dbReference>
<keyword evidence="8" id="KW-0408">Iron</keyword>
<evidence type="ECO:0000313" key="12">
    <source>
        <dbReference type="EMBL" id="RXN33654.1"/>
    </source>
</evidence>
<dbReference type="EMBL" id="QBIY01011254">
    <property type="protein sequence ID" value="RXN33654.1"/>
    <property type="molecule type" value="Genomic_DNA"/>
</dbReference>
<dbReference type="CDD" id="cd00273">
    <property type="entry name" value="Chemokine_CXC"/>
    <property type="match status" value="1"/>
</dbReference>
<dbReference type="SMART" id="SM00199">
    <property type="entry name" value="SCY"/>
    <property type="match status" value="1"/>
</dbReference>
<evidence type="ECO:0000256" key="8">
    <source>
        <dbReference type="ARBA" id="ARBA00023004"/>
    </source>
</evidence>
<protein>
    <recommendedName>
        <fullName evidence="3">heme oxygenase (biliverdin-producing)</fullName>
        <ecNumber evidence="3">1.14.14.18</ecNumber>
    </recommendedName>
</protein>
<evidence type="ECO:0000256" key="6">
    <source>
        <dbReference type="ARBA" id="ARBA00022723"/>
    </source>
</evidence>
<evidence type="ECO:0000256" key="3">
    <source>
        <dbReference type="ARBA" id="ARBA00012360"/>
    </source>
</evidence>
<dbReference type="Proteomes" id="UP000290572">
    <property type="component" value="Unassembled WGS sequence"/>
</dbReference>
<evidence type="ECO:0000256" key="2">
    <source>
        <dbReference type="ARBA" id="ARBA00010665"/>
    </source>
</evidence>
<comment type="similarity">
    <text evidence="1">Belongs to the heme oxygenase family.</text>
</comment>
<keyword evidence="10" id="KW-0732">Signal</keyword>
<proteinExistence type="evidence at protein level"/>
<dbReference type="FunFam" id="1.20.910.10:FF:000001">
    <property type="entry name" value="Heme oxygenase 1"/>
    <property type="match status" value="1"/>
</dbReference>
<dbReference type="GO" id="GO:0006979">
    <property type="term" value="P:response to oxidative stress"/>
    <property type="evidence" value="ECO:0007669"/>
    <property type="project" value="TreeGrafter"/>
</dbReference>
<gene>
    <name evidence="12" type="ORF">ROHU_015407</name>
</gene>
<dbReference type="Pfam" id="PF00048">
    <property type="entry name" value="IL8"/>
    <property type="match status" value="1"/>
</dbReference>
<name>A0A498NQ16_LABRO</name>
<keyword evidence="9" id="KW-0812">Transmembrane</keyword>
<dbReference type="Pfam" id="PF01126">
    <property type="entry name" value="Heme_oxygenase"/>
    <property type="match status" value="1"/>
</dbReference>
<evidence type="ECO:0000256" key="4">
    <source>
        <dbReference type="ARBA" id="ARBA00022514"/>
    </source>
</evidence>
<dbReference type="EC" id="1.14.14.18" evidence="3"/>
<evidence type="ECO:0007829" key="14">
    <source>
        <dbReference type="PeptideAtlas" id="A0A498NQ16"/>
    </source>
</evidence>
<keyword evidence="6" id="KW-0479">Metal-binding</keyword>
<dbReference type="InterPro" id="IPR036048">
    <property type="entry name" value="Interleukin_8-like_sf"/>
</dbReference>
<dbReference type="GO" id="GO:0006955">
    <property type="term" value="P:immune response"/>
    <property type="evidence" value="ECO:0007669"/>
    <property type="project" value="InterPro"/>
</dbReference>
<dbReference type="GO" id="GO:0004392">
    <property type="term" value="F:heme oxygenase (decyclizing) activity"/>
    <property type="evidence" value="ECO:0007669"/>
    <property type="project" value="UniProtKB-EC"/>
</dbReference>
<keyword evidence="9" id="KW-1133">Transmembrane helix</keyword>
<keyword evidence="14" id="KW-1267">Proteomics identification</keyword>
<dbReference type="GO" id="GO:0005615">
    <property type="term" value="C:extracellular space"/>
    <property type="evidence" value="ECO:0007669"/>
    <property type="project" value="UniProtKB-KW"/>
</dbReference>
<dbReference type="GO" id="GO:0006952">
    <property type="term" value="P:defense response"/>
    <property type="evidence" value="ECO:0007669"/>
    <property type="project" value="InterPro"/>
</dbReference>
<dbReference type="SUPFAM" id="SSF48613">
    <property type="entry name" value="Heme oxygenase-like"/>
    <property type="match status" value="1"/>
</dbReference>
<dbReference type="GO" id="GO:0020037">
    <property type="term" value="F:heme binding"/>
    <property type="evidence" value="ECO:0007669"/>
    <property type="project" value="TreeGrafter"/>
</dbReference>
<evidence type="ECO:0000313" key="13">
    <source>
        <dbReference type="Proteomes" id="UP000290572"/>
    </source>
</evidence>
<keyword evidence="13" id="KW-1185">Reference proteome</keyword>
<comment type="caution">
    <text evidence="12">The sequence shown here is derived from an EMBL/GenBank/DDBJ whole genome shotgun (WGS) entry which is preliminary data.</text>
</comment>
<keyword evidence="7" id="KW-0560">Oxidoreductase</keyword>
<dbReference type="PANTHER" id="PTHR10720:SF3">
    <property type="entry name" value="HEME OXYGENASE"/>
    <property type="match status" value="1"/>
</dbReference>
<dbReference type="GO" id="GO:0046872">
    <property type="term" value="F:metal ion binding"/>
    <property type="evidence" value="ECO:0007669"/>
    <property type="project" value="UniProtKB-KW"/>
</dbReference>
<dbReference type="STRING" id="84645.A0A498NQ16"/>
<feature type="signal peptide" evidence="10">
    <location>
        <begin position="1"/>
        <end position="23"/>
    </location>
</feature>
<dbReference type="PRINTS" id="PR00088">
    <property type="entry name" value="HAEMOXYGNASE"/>
</dbReference>
<dbReference type="SUPFAM" id="SSF54117">
    <property type="entry name" value="Interleukin 8-like chemokines"/>
    <property type="match status" value="1"/>
</dbReference>
<dbReference type="CDD" id="cd19165">
    <property type="entry name" value="HemeO"/>
    <property type="match status" value="1"/>
</dbReference>
<evidence type="ECO:0000256" key="5">
    <source>
        <dbReference type="ARBA" id="ARBA00022617"/>
    </source>
</evidence>
<evidence type="ECO:0000256" key="10">
    <source>
        <dbReference type="SAM" id="SignalP"/>
    </source>
</evidence>
<keyword evidence="9" id="KW-0472">Membrane</keyword>
<feature type="domain" description="Chemokine interleukin-8-like" evidence="11">
    <location>
        <begin position="29"/>
        <end position="87"/>
    </location>
</feature>
<evidence type="ECO:0000256" key="9">
    <source>
        <dbReference type="SAM" id="Phobius"/>
    </source>
</evidence>
<dbReference type="AlphaFoldDB" id="A0A498NQ16"/>
<accession>A0A498NQ16</accession>
<dbReference type="PANTHER" id="PTHR10720">
    <property type="entry name" value="HEME OXYGENASE"/>
    <property type="match status" value="1"/>
</dbReference>
<organism evidence="12 13">
    <name type="scientific">Labeo rohita</name>
    <name type="common">Indian major carp</name>
    <name type="synonym">Cyprinus rohita</name>
    <dbReference type="NCBI Taxonomy" id="84645"/>
    <lineage>
        <taxon>Eukaryota</taxon>
        <taxon>Metazoa</taxon>
        <taxon>Chordata</taxon>
        <taxon>Craniata</taxon>
        <taxon>Vertebrata</taxon>
        <taxon>Euteleostomi</taxon>
        <taxon>Actinopterygii</taxon>
        <taxon>Neopterygii</taxon>
        <taxon>Teleostei</taxon>
        <taxon>Ostariophysi</taxon>
        <taxon>Cypriniformes</taxon>
        <taxon>Cyprinidae</taxon>
        <taxon>Labeoninae</taxon>
        <taxon>Labeonini</taxon>
        <taxon>Labeo</taxon>
    </lineage>
</organism>
<reference evidence="12 13" key="1">
    <citation type="submission" date="2018-03" db="EMBL/GenBank/DDBJ databases">
        <title>Draft genome sequence of Rohu Carp (Labeo rohita).</title>
        <authorList>
            <person name="Das P."/>
            <person name="Kushwaha B."/>
            <person name="Joshi C.G."/>
            <person name="Kumar D."/>
            <person name="Nagpure N.S."/>
            <person name="Sahoo L."/>
            <person name="Das S.P."/>
            <person name="Bit A."/>
            <person name="Patnaik S."/>
            <person name="Meher P.K."/>
            <person name="Jayasankar P."/>
            <person name="Koringa P.G."/>
            <person name="Patel N.V."/>
            <person name="Hinsu A.T."/>
            <person name="Kumar R."/>
            <person name="Pandey M."/>
            <person name="Agarwal S."/>
            <person name="Srivastava S."/>
            <person name="Singh M."/>
            <person name="Iquebal M.A."/>
            <person name="Jaiswal S."/>
            <person name="Angadi U.B."/>
            <person name="Kumar N."/>
            <person name="Raza M."/>
            <person name="Shah T.M."/>
            <person name="Rai A."/>
            <person name="Jena J.K."/>
        </authorList>
    </citation>
    <scope>NUCLEOTIDE SEQUENCE [LARGE SCALE GENOMIC DNA]</scope>
    <source>
        <strain evidence="12">DASCIFA01</strain>
        <tissue evidence="12">Testis</tissue>
    </source>
</reference>
<comment type="similarity">
    <text evidence="2">Belongs to the intercrine alpha (chemokine CxC) family.</text>
</comment>
<feature type="chain" id="PRO_5019863132" description="heme oxygenase (biliverdin-producing)" evidence="10">
    <location>
        <begin position="24"/>
        <end position="412"/>
    </location>
</feature>
<feature type="transmembrane region" description="Helical" evidence="9">
    <location>
        <begin position="392"/>
        <end position="411"/>
    </location>
</feature>
<dbReference type="InterPro" id="IPR033899">
    <property type="entry name" value="CXC_Chemokine_domain"/>
</dbReference>
<dbReference type="InterPro" id="IPR002051">
    <property type="entry name" value="Haem_Oase"/>
</dbReference>
<keyword evidence="5" id="KW-0349">Heme</keyword>
<dbReference type="GO" id="GO:0006788">
    <property type="term" value="P:heme oxidation"/>
    <property type="evidence" value="ECO:0007669"/>
    <property type="project" value="InterPro"/>
</dbReference>
<sequence length="412" mass="46552">MDCKVLALVALLTVAIWSPETDAKPISLVERCWCRSTLNTVPQRSIREIKFLHTPSCPFQVIAKLKNNREVCINPKTKWLQQYLKNAISNRGEPDINKDKFMMAADSAVSNGGENILTESDDDILSPDDLSEVLTTGTKESHDKAENSPFVKDFLRGRIKRELFKLGTAALYYVYSAIEEEIEKNKDHPMFAPLYFPSELHRRDALAKDLEYLYGEDWESKISCSAATQPYVDRIHVVGRDDPVLLVAHAWTRYMGDLSGGQILKKVAQRALKLPPTGEGVNFYYFEGIHNPTAFKRLYRSRMNELEVDAETKKKLLDEANLAFKYNLDVFTELQEIGKDIKEEVQDIGFHGHGDMGGDISKCPYYAAKMAVSGNTTYVCNFAKMLLRQSTVQVILATWVAAVAGLAAWYLM</sequence>
<dbReference type="Gene3D" id="2.40.50.40">
    <property type="match status" value="1"/>
</dbReference>
<dbReference type="InterPro" id="IPR001811">
    <property type="entry name" value="Chemokine_IL8-like_dom"/>
</dbReference>